<protein>
    <recommendedName>
        <fullName evidence="1">Methyltransferase FkbM domain-containing protein</fullName>
    </recommendedName>
</protein>
<dbReference type="NCBIfam" id="TIGR01444">
    <property type="entry name" value="fkbM_fam"/>
    <property type="match status" value="1"/>
</dbReference>
<dbReference type="Gene3D" id="3.40.50.150">
    <property type="entry name" value="Vaccinia Virus protein VP39"/>
    <property type="match status" value="1"/>
</dbReference>
<evidence type="ECO:0000313" key="2">
    <source>
        <dbReference type="EMBL" id="AVY93171.1"/>
    </source>
</evidence>
<dbReference type="AlphaFoldDB" id="A0A2S0P760"/>
<dbReference type="Pfam" id="PF05050">
    <property type="entry name" value="Methyltransf_21"/>
    <property type="match status" value="1"/>
</dbReference>
<dbReference type="PANTHER" id="PTHR34203:SF13">
    <property type="entry name" value="EXPRESSED PROTEIN"/>
    <property type="match status" value="1"/>
</dbReference>
<dbReference type="InterPro" id="IPR052514">
    <property type="entry name" value="SAM-dependent_MTase"/>
</dbReference>
<organism evidence="2 3">
    <name type="scientific">Microvirgula aerodenitrificans</name>
    <dbReference type="NCBI Taxonomy" id="57480"/>
    <lineage>
        <taxon>Bacteria</taxon>
        <taxon>Pseudomonadati</taxon>
        <taxon>Pseudomonadota</taxon>
        <taxon>Betaproteobacteria</taxon>
        <taxon>Neisseriales</taxon>
        <taxon>Aquaspirillaceae</taxon>
        <taxon>Microvirgula</taxon>
    </lineage>
</organism>
<dbReference type="PANTHER" id="PTHR34203">
    <property type="entry name" value="METHYLTRANSFERASE, FKBM FAMILY PROTEIN"/>
    <property type="match status" value="1"/>
</dbReference>
<keyword evidence="3" id="KW-1185">Reference proteome</keyword>
<reference evidence="2 3" key="1">
    <citation type="submission" date="2018-04" db="EMBL/GenBank/DDBJ databases">
        <title>Denitrifier Microvirgula.</title>
        <authorList>
            <person name="Anderson E."/>
            <person name="Jang J."/>
            <person name="Ishii S."/>
        </authorList>
    </citation>
    <scope>NUCLEOTIDE SEQUENCE [LARGE SCALE GENOMIC DNA]</scope>
    <source>
        <strain evidence="2 3">BE2.4</strain>
    </source>
</reference>
<accession>A0A2S0P760</accession>
<dbReference type="Proteomes" id="UP000244173">
    <property type="component" value="Chromosome"/>
</dbReference>
<name>A0A2S0P760_9NEIS</name>
<evidence type="ECO:0000259" key="1">
    <source>
        <dbReference type="Pfam" id="PF05050"/>
    </source>
</evidence>
<dbReference type="InterPro" id="IPR029063">
    <property type="entry name" value="SAM-dependent_MTases_sf"/>
</dbReference>
<feature type="domain" description="Methyltransferase FkbM" evidence="1">
    <location>
        <begin position="123"/>
        <end position="285"/>
    </location>
</feature>
<dbReference type="KEGG" id="maer:DAI18_03300"/>
<dbReference type="InterPro" id="IPR006342">
    <property type="entry name" value="FkbM_mtfrase"/>
</dbReference>
<gene>
    <name evidence="2" type="ORF">DAI18_03300</name>
</gene>
<evidence type="ECO:0000313" key="3">
    <source>
        <dbReference type="Proteomes" id="UP000244173"/>
    </source>
</evidence>
<dbReference type="SUPFAM" id="SSF53335">
    <property type="entry name" value="S-adenosyl-L-methionine-dependent methyltransferases"/>
    <property type="match status" value="1"/>
</dbReference>
<proteinExistence type="predicted"/>
<sequence>MEGNGSPGRRIQENGGKLLMTLARLSQQFADRTLGKPDYIAAMLEQHNSLFEYSEFIGHTDIESIEIREGGPVFHLKNMPFSMECPAAEARVAPIEILNFSQYEPECIRAITPLLDGCRQILDIGANIGWFSLWFSAAQPAAHIHAFEPMPGNFDYLNRNVARNRQGSAISLYNYGLSDTGGVAEFYLYPTGTTNASLENVSCAADSKKVVGLTLKLDDWAQNYQVAPDFIKCDVEGAEFLVFKGGRDTLATHKPVVFTEMLRKWSKSFHYHPNEVIGFFSELGYACFSIGERGLSPFQSMDENTVETNFVFLHQEKHRQQIESTRESR</sequence>
<dbReference type="EMBL" id="CP028519">
    <property type="protein sequence ID" value="AVY93171.1"/>
    <property type="molecule type" value="Genomic_DNA"/>
</dbReference>